<dbReference type="InterPro" id="IPR036396">
    <property type="entry name" value="Cyt_P450_sf"/>
</dbReference>
<evidence type="ECO:0000256" key="9">
    <source>
        <dbReference type="ARBA" id="ARBA00022848"/>
    </source>
</evidence>
<proteinExistence type="inferred from homology"/>
<dbReference type="PANTHER" id="PTHR24291">
    <property type="entry name" value="CYTOCHROME P450 FAMILY 4"/>
    <property type="match status" value="1"/>
</dbReference>
<keyword evidence="10" id="KW-0560">Oxidoreductase</keyword>
<evidence type="ECO:0000313" key="15">
    <source>
        <dbReference type="Proteomes" id="UP001162164"/>
    </source>
</evidence>
<name>A0ABQ9IYB8_9CUCU</name>
<dbReference type="Gene3D" id="1.10.630.10">
    <property type="entry name" value="Cytochrome P450"/>
    <property type="match status" value="1"/>
</dbReference>
<dbReference type="InterPro" id="IPR050196">
    <property type="entry name" value="Cytochrome_P450_Monoox"/>
</dbReference>
<evidence type="ECO:0000256" key="13">
    <source>
        <dbReference type="ARBA" id="ARBA00023136"/>
    </source>
</evidence>
<comment type="function">
    <text evidence="2">May be involved in the metabolism of insect hormones and in the breakdown of synthetic insecticides.</text>
</comment>
<keyword evidence="11" id="KW-0408">Iron</keyword>
<comment type="similarity">
    <text evidence="5">Belongs to the cytochrome P450 family.</text>
</comment>
<comment type="caution">
    <text evidence="14">The sequence shown here is derived from an EMBL/GenBank/DDBJ whole genome shotgun (WGS) entry which is preliminary data.</text>
</comment>
<evidence type="ECO:0000256" key="11">
    <source>
        <dbReference type="ARBA" id="ARBA00023004"/>
    </source>
</evidence>
<evidence type="ECO:0000256" key="6">
    <source>
        <dbReference type="ARBA" id="ARBA00022617"/>
    </source>
</evidence>
<dbReference type="Proteomes" id="UP001162164">
    <property type="component" value="Unassembled WGS sequence"/>
</dbReference>
<dbReference type="Pfam" id="PF00067">
    <property type="entry name" value="p450"/>
    <property type="match status" value="1"/>
</dbReference>
<evidence type="ECO:0000256" key="5">
    <source>
        <dbReference type="ARBA" id="ARBA00010617"/>
    </source>
</evidence>
<keyword evidence="15" id="KW-1185">Reference proteome</keyword>
<evidence type="ECO:0000256" key="1">
    <source>
        <dbReference type="ARBA" id="ARBA00001971"/>
    </source>
</evidence>
<evidence type="ECO:0000256" key="3">
    <source>
        <dbReference type="ARBA" id="ARBA00004174"/>
    </source>
</evidence>
<dbReference type="InterPro" id="IPR001128">
    <property type="entry name" value="Cyt_P450"/>
</dbReference>
<evidence type="ECO:0000256" key="12">
    <source>
        <dbReference type="ARBA" id="ARBA00023033"/>
    </source>
</evidence>
<comment type="cofactor">
    <cofactor evidence="1">
        <name>heme</name>
        <dbReference type="ChEBI" id="CHEBI:30413"/>
    </cofactor>
</comment>
<protein>
    <submittedName>
        <fullName evidence="14">Uncharacterized protein</fullName>
    </submittedName>
</protein>
<evidence type="ECO:0000256" key="10">
    <source>
        <dbReference type="ARBA" id="ARBA00023002"/>
    </source>
</evidence>
<evidence type="ECO:0000313" key="14">
    <source>
        <dbReference type="EMBL" id="KAJ8968355.1"/>
    </source>
</evidence>
<evidence type="ECO:0000256" key="8">
    <source>
        <dbReference type="ARBA" id="ARBA00022824"/>
    </source>
</evidence>
<evidence type="ECO:0000256" key="2">
    <source>
        <dbReference type="ARBA" id="ARBA00003690"/>
    </source>
</evidence>
<keyword evidence="13" id="KW-0472">Membrane</keyword>
<keyword evidence="9" id="KW-0492">Microsome</keyword>
<keyword evidence="6" id="KW-0349">Heme</keyword>
<organism evidence="14 15">
    <name type="scientific">Molorchus minor</name>
    <dbReference type="NCBI Taxonomy" id="1323400"/>
    <lineage>
        <taxon>Eukaryota</taxon>
        <taxon>Metazoa</taxon>
        <taxon>Ecdysozoa</taxon>
        <taxon>Arthropoda</taxon>
        <taxon>Hexapoda</taxon>
        <taxon>Insecta</taxon>
        <taxon>Pterygota</taxon>
        <taxon>Neoptera</taxon>
        <taxon>Endopterygota</taxon>
        <taxon>Coleoptera</taxon>
        <taxon>Polyphaga</taxon>
        <taxon>Cucujiformia</taxon>
        <taxon>Chrysomeloidea</taxon>
        <taxon>Cerambycidae</taxon>
        <taxon>Lamiinae</taxon>
        <taxon>Monochamini</taxon>
        <taxon>Molorchus</taxon>
    </lineage>
</organism>
<evidence type="ECO:0000256" key="7">
    <source>
        <dbReference type="ARBA" id="ARBA00022723"/>
    </source>
</evidence>
<keyword evidence="8" id="KW-0256">Endoplasmic reticulum</keyword>
<comment type="subcellular location">
    <subcellularLocation>
        <location evidence="4">Endoplasmic reticulum membrane</location>
        <topology evidence="4">Peripheral membrane protein</topology>
    </subcellularLocation>
    <subcellularLocation>
        <location evidence="3">Microsome membrane</location>
        <topology evidence="3">Peripheral membrane protein</topology>
    </subcellularLocation>
</comment>
<evidence type="ECO:0000256" key="4">
    <source>
        <dbReference type="ARBA" id="ARBA00004406"/>
    </source>
</evidence>
<keyword evidence="12" id="KW-0503">Monooxygenase</keyword>
<dbReference type="PANTHER" id="PTHR24291:SF189">
    <property type="entry name" value="CYTOCHROME P450 4C3-RELATED"/>
    <property type="match status" value="1"/>
</dbReference>
<gene>
    <name evidence="14" type="ORF">NQ317_000086</name>
</gene>
<reference evidence="14" key="1">
    <citation type="journal article" date="2023" name="Insect Mol. Biol.">
        <title>Genome sequencing provides insights into the evolution of gene families encoding plant cell wall-degrading enzymes in longhorned beetles.</title>
        <authorList>
            <person name="Shin N.R."/>
            <person name="Okamura Y."/>
            <person name="Kirsch R."/>
            <person name="Pauchet Y."/>
        </authorList>
    </citation>
    <scope>NUCLEOTIDE SEQUENCE</scope>
    <source>
        <strain evidence="14">MMC_N1</strain>
    </source>
</reference>
<keyword evidence="7" id="KW-0479">Metal-binding</keyword>
<dbReference type="SUPFAM" id="SSF48264">
    <property type="entry name" value="Cytochrome P450"/>
    <property type="match status" value="1"/>
</dbReference>
<sequence>MAFHFLGQCQAFGRLRILYLLLFNAEKGRVSLPQLGPSRVLHSKDRKVRRAGEKWQTRRKILTPAFHIKILQQFVTIFNNGTNNLVEIIRKECGKPETDIVPFITRFTLYAINGKAAQYYTLLYR</sequence>
<accession>A0ABQ9IYB8</accession>
<dbReference type="EMBL" id="JAPWTJ010002017">
    <property type="protein sequence ID" value="KAJ8968355.1"/>
    <property type="molecule type" value="Genomic_DNA"/>
</dbReference>